<name>A0A7C3WK37_THEPE</name>
<evidence type="ECO:0000313" key="1">
    <source>
        <dbReference type="EMBL" id="HGB25359.1"/>
    </source>
</evidence>
<comment type="caution">
    <text evidence="1">The sequence shown here is derived from an EMBL/GenBank/DDBJ whole genome shotgun (WGS) entry which is preliminary data.</text>
</comment>
<dbReference type="EMBL" id="DTIB01000091">
    <property type="protein sequence ID" value="HGB25359.1"/>
    <property type="molecule type" value="Genomic_DNA"/>
</dbReference>
<dbReference type="AlphaFoldDB" id="A0A7C3WK37"/>
<organism evidence="1">
    <name type="scientific">Thermofilum pendens</name>
    <dbReference type="NCBI Taxonomy" id="2269"/>
    <lineage>
        <taxon>Archaea</taxon>
        <taxon>Thermoproteota</taxon>
        <taxon>Thermoprotei</taxon>
        <taxon>Thermofilales</taxon>
        <taxon>Thermofilaceae</taxon>
        <taxon>Thermofilum</taxon>
    </lineage>
</organism>
<protein>
    <submittedName>
        <fullName evidence="1">Uncharacterized protein</fullName>
    </submittedName>
</protein>
<reference evidence="1" key="1">
    <citation type="journal article" date="2020" name="mSystems">
        <title>Genome- and Community-Level Interaction Insights into Carbon Utilization and Element Cycling Functions of Hydrothermarchaeota in Hydrothermal Sediment.</title>
        <authorList>
            <person name="Zhou Z."/>
            <person name="Liu Y."/>
            <person name="Xu W."/>
            <person name="Pan J."/>
            <person name="Luo Z.H."/>
            <person name="Li M."/>
        </authorList>
    </citation>
    <scope>NUCLEOTIDE SEQUENCE [LARGE SCALE GENOMIC DNA]</scope>
    <source>
        <strain evidence="1">SpSt-8</strain>
    </source>
</reference>
<accession>A0A7C3WK37</accession>
<gene>
    <name evidence="1" type="ORF">ENV88_04895</name>
</gene>
<sequence>MSENRVSTLAQLILHLARRSMYNNVGRVTLQELLEEGYTRDEITLAVRELERRYKVVVVGDYVKVYF</sequence>
<proteinExistence type="predicted"/>